<keyword evidence="4 7" id="KW-0106">Calcium</keyword>
<evidence type="ECO:0000313" key="9">
    <source>
        <dbReference type="EMBL" id="CAH2076456.1"/>
    </source>
</evidence>
<comment type="subcellular location">
    <subcellularLocation>
        <location evidence="1">Membrane</location>
    </subcellularLocation>
</comment>
<evidence type="ECO:0000259" key="8">
    <source>
        <dbReference type="PROSITE" id="PS50268"/>
    </source>
</evidence>
<proteinExistence type="predicted"/>
<gene>
    <name evidence="9" type="ORF">IPOD504_LOCUS17286</name>
</gene>
<dbReference type="CDD" id="cd11304">
    <property type="entry name" value="Cadherin_repeat"/>
    <property type="match status" value="2"/>
</dbReference>
<evidence type="ECO:0000256" key="3">
    <source>
        <dbReference type="ARBA" id="ARBA00022737"/>
    </source>
</evidence>
<dbReference type="InterPro" id="IPR015919">
    <property type="entry name" value="Cadherin-like_sf"/>
</dbReference>
<evidence type="ECO:0000256" key="1">
    <source>
        <dbReference type="ARBA" id="ARBA00004370"/>
    </source>
</evidence>
<feature type="non-terminal residue" evidence="9">
    <location>
        <position position="1"/>
    </location>
</feature>
<evidence type="ECO:0000313" key="10">
    <source>
        <dbReference type="Proteomes" id="UP000837857"/>
    </source>
</evidence>
<sequence length="256" mass="27821">MQQVSPLKSHVGATAGRSPVRYSCSRRSLRPCCIPEASERASLRERDTATAPGGRYLLPKRKKPCDVDIAVMTSMGRWHVVLAAVALLTGAGAGAAAEQMQSRAVDTGVDLRIAEAQPVGTTFGRIPVKPGFTYRFNEPPKEFVLDPISGEIKSNVVLDRESVDRYAFVVLSSQPTYPIEVRIRVTDVNDNYPEFPEPSIAVAFSESAAAGTKLLLDAATDKDLGENGIANDYRIVEGDNEGKFRLNVTLLMKIPE</sequence>
<dbReference type="PROSITE" id="PS50268">
    <property type="entry name" value="CADHERIN_2"/>
    <property type="match status" value="1"/>
</dbReference>
<dbReference type="PANTHER" id="PTHR24026">
    <property type="entry name" value="FAT ATYPICAL CADHERIN-RELATED"/>
    <property type="match status" value="1"/>
</dbReference>
<dbReference type="Pfam" id="PF25374">
    <property type="entry name" value="Cadherin_FAT4_N"/>
    <property type="match status" value="1"/>
</dbReference>
<dbReference type="InterPro" id="IPR020894">
    <property type="entry name" value="Cadherin_CS"/>
</dbReference>
<feature type="domain" description="Cadherin" evidence="8">
    <location>
        <begin position="132"/>
        <end position="195"/>
    </location>
</feature>
<evidence type="ECO:0000256" key="5">
    <source>
        <dbReference type="ARBA" id="ARBA00022989"/>
    </source>
</evidence>
<dbReference type="Gene3D" id="2.60.40.60">
    <property type="entry name" value="Cadherins"/>
    <property type="match status" value="2"/>
</dbReference>
<evidence type="ECO:0000256" key="4">
    <source>
        <dbReference type="ARBA" id="ARBA00022837"/>
    </source>
</evidence>
<keyword evidence="6" id="KW-0472">Membrane</keyword>
<dbReference type="SMART" id="SM00112">
    <property type="entry name" value="CA"/>
    <property type="match status" value="1"/>
</dbReference>
<dbReference type="EMBL" id="OW152821">
    <property type="protein sequence ID" value="CAH2076456.1"/>
    <property type="molecule type" value="Genomic_DNA"/>
</dbReference>
<dbReference type="PANTHER" id="PTHR24026:SF126">
    <property type="entry name" value="PROTOCADHERIN FAT 4"/>
    <property type="match status" value="1"/>
</dbReference>
<reference evidence="9" key="1">
    <citation type="submission" date="2022-03" db="EMBL/GenBank/DDBJ databases">
        <authorList>
            <person name="Martin H S."/>
        </authorList>
    </citation>
    <scope>NUCLEOTIDE SEQUENCE</scope>
</reference>
<evidence type="ECO:0000256" key="6">
    <source>
        <dbReference type="ARBA" id="ARBA00023136"/>
    </source>
</evidence>
<keyword evidence="2" id="KW-0812">Transmembrane</keyword>
<evidence type="ECO:0000256" key="2">
    <source>
        <dbReference type="ARBA" id="ARBA00022692"/>
    </source>
</evidence>
<dbReference type="SUPFAM" id="SSF49313">
    <property type="entry name" value="Cadherin-like"/>
    <property type="match status" value="2"/>
</dbReference>
<name>A0ABN8J5L2_9NEOP</name>
<dbReference type="PROSITE" id="PS00232">
    <property type="entry name" value="CADHERIN_1"/>
    <property type="match status" value="1"/>
</dbReference>
<accession>A0ABN8J5L2</accession>
<protein>
    <recommendedName>
        <fullName evidence="8">Cadherin domain-containing protein</fullName>
    </recommendedName>
</protein>
<evidence type="ECO:0000256" key="7">
    <source>
        <dbReference type="PROSITE-ProRule" id="PRU00043"/>
    </source>
</evidence>
<keyword evidence="3" id="KW-0677">Repeat</keyword>
<dbReference type="PRINTS" id="PR00205">
    <property type="entry name" value="CADHERIN"/>
</dbReference>
<keyword evidence="5" id="KW-1133">Transmembrane helix</keyword>
<organism evidence="9 10">
    <name type="scientific">Iphiclides podalirius</name>
    <name type="common">scarce swallowtail</name>
    <dbReference type="NCBI Taxonomy" id="110791"/>
    <lineage>
        <taxon>Eukaryota</taxon>
        <taxon>Metazoa</taxon>
        <taxon>Ecdysozoa</taxon>
        <taxon>Arthropoda</taxon>
        <taxon>Hexapoda</taxon>
        <taxon>Insecta</taxon>
        <taxon>Pterygota</taxon>
        <taxon>Neoptera</taxon>
        <taxon>Endopterygota</taxon>
        <taxon>Lepidoptera</taxon>
        <taxon>Glossata</taxon>
        <taxon>Ditrysia</taxon>
        <taxon>Papilionoidea</taxon>
        <taxon>Papilionidae</taxon>
        <taxon>Papilioninae</taxon>
        <taxon>Iphiclides</taxon>
    </lineage>
</organism>
<dbReference type="Proteomes" id="UP000837857">
    <property type="component" value="Chromosome 9"/>
</dbReference>
<keyword evidence="10" id="KW-1185">Reference proteome</keyword>
<dbReference type="InterPro" id="IPR002126">
    <property type="entry name" value="Cadherin-like_dom"/>
</dbReference>